<dbReference type="Proteomes" id="UP000189739">
    <property type="component" value="Unassembled WGS sequence"/>
</dbReference>
<gene>
    <name evidence="1" type="ORF">BC343_16705</name>
</gene>
<dbReference type="EMBL" id="MBTF01000037">
    <property type="protein sequence ID" value="OOQ57160.1"/>
    <property type="molecule type" value="Genomic_DNA"/>
</dbReference>
<reference evidence="1 2" key="1">
    <citation type="submission" date="2016-07" db="EMBL/GenBank/DDBJ databases">
        <title>Genomic analysis of zinc-resistant bacterium Mucilaginibacter pedocola TBZ30.</title>
        <authorList>
            <person name="Huang J."/>
            <person name="Tang J."/>
        </authorList>
    </citation>
    <scope>NUCLEOTIDE SEQUENCE [LARGE SCALE GENOMIC DNA]</scope>
    <source>
        <strain evidence="1 2">TBZ30</strain>
    </source>
</reference>
<comment type="caution">
    <text evidence="1">The sequence shown here is derived from an EMBL/GenBank/DDBJ whole genome shotgun (WGS) entry which is preliminary data.</text>
</comment>
<name>A0A1S9P871_9SPHI</name>
<keyword evidence="2" id="KW-1185">Reference proteome</keyword>
<evidence type="ECO:0000313" key="1">
    <source>
        <dbReference type="EMBL" id="OOQ57160.1"/>
    </source>
</evidence>
<sequence length="65" mass="7462">MKYSAIHGTDKPVYHGGKLIGKVKDYSDTLLMFLLKAKRPETYKDRADSARKDNEPTDYDITLKI</sequence>
<protein>
    <submittedName>
        <fullName evidence="1">Uncharacterized protein</fullName>
    </submittedName>
</protein>
<organism evidence="1 2">
    <name type="scientific">Mucilaginibacter pedocola</name>
    <dbReference type="NCBI Taxonomy" id="1792845"/>
    <lineage>
        <taxon>Bacteria</taxon>
        <taxon>Pseudomonadati</taxon>
        <taxon>Bacteroidota</taxon>
        <taxon>Sphingobacteriia</taxon>
        <taxon>Sphingobacteriales</taxon>
        <taxon>Sphingobacteriaceae</taxon>
        <taxon>Mucilaginibacter</taxon>
    </lineage>
</organism>
<evidence type="ECO:0000313" key="2">
    <source>
        <dbReference type="Proteomes" id="UP000189739"/>
    </source>
</evidence>
<dbReference type="AlphaFoldDB" id="A0A1S9P871"/>
<accession>A0A1S9P871</accession>
<dbReference type="STRING" id="1792845.BC343_16705"/>
<proteinExistence type="predicted"/>